<dbReference type="EMBL" id="BPLR01013645">
    <property type="protein sequence ID" value="GIY62649.1"/>
    <property type="molecule type" value="Genomic_DNA"/>
</dbReference>
<name>A0AAV4UY30_CAEEX</name>
<dbReference type="InterPro" id="IPR013783">
    <property type="entry name" value="Ig-like_fold"/>
</dbReference>
<proteinExistence type="predicted"/>
<comment type="caution">
    <text evidence="1">The sequence shown here is derived from an EMBL/GenBank/DDBJ whole genome shotgun (WGS) entry which is preliminary data.</text>
</comment>
<dbReference type="SUPFAM" id="SSF48726">
    <property type="entry name" value="Immunoglobulin"/>
    <property type="match status" value="1"/>
</dbReference>
<gene>
    <name evidence="1" type="primary">X975_13496</name>
    <name evidence="1" type="ORF">CEXT_632221</name>
</gene>
<keyword evidence="2" id="KW-1185">Reference proteome</keyword>
<dbReference type="Proteomes" id="UP001054945">
    <property type="component" value="Unassembled WGS sequence"/>
</dbReference>
<evidence type="ECO:0000313" key="2">
    <source>
        <dbReference type="Proteomes" id="UP001054945"/>
    </source>
</evidence>
<protein>
    <submittedName>
        <fullName evidence="1">Down syndrome cell adhesion molecule-like protein Dscam2</fullName>
    </submittedName>
</protein>
<sequence length="94" mass="10516">MFLCSSLLFPYRREQTSTEPETAGFPNGTLIINNVDRTTDEGSYRCIAENKEGESAFRDVGVKVLVAPVINPFHFPPNLKEGNRVIIKCARDGR</sequence>
<accession>A0AAV4UY30</accession>
<reference evidence="1 2" key="1">
    <citation type="submission" date="2021-06" db="EMBL/GenBank/DDBJ databases">
        <title>Caerostris extrusa draft genome.</title>
        <authorList>
            <person name="Kono N."/>
            <person name="Arakawa K."/>
        </authorList>
    </citation>
    <scope>NUCLEOTIDE SEQUENCE [LARGE SCALE GENOMIC DNA]</scope>
</reference>
<dbReference type="InterPro" id="IPR036179">
    <property type="entry name" value="Ig-like_dom_sf"/>
</dbReference>
<evidence type="ECO:0000313" key="1">
    <source>
        <dbReference type="EMBL" id="GIY62649.1"/>
    </source>
</evidence>
<dbReference type="Gene3D" id="2.60.40.10">
    <property type="entry name" value="Immunoglobulins"/>
    <property type="match status" value="1"/>
</dbReference>
<organism evidence="1 2">
    <name type="scientific">Caerostris extrusa</name>
    <name type="common">Bark spider</name>
    <name type="synonym">Caerostris bankana</name>
    <dbReference type="NCBI Taxonomy" id="172846"/>
    <lineage>
        <taxon>Eukaryota</taxon>
        <taxon>Metazoa</taxon>
        <taxon>Ecdysozoa</taxon>
        <taxon>Arthropoda</taxon>
        <taxon>Chelicerata</taxon>
        <taxon>Arachnida</taxon>
        <taxon>Araneae</taxon>
        <taxon>Araneomorphae</taxon>
        <taxon>Entelegynae</taxon>
        <taxon>Araneoidea</taxon>
        <taxon>Araneidae</taxon>
        <taxon>Caerostris</taxon>
    </lineage>
</organism>
<dbReference type="AlphaFoldDB" id="A0AAV4UY30"/>